<feature type="transmembrane region" description="Helical" evidence="7">
    <location>
        <begin position="1144"/>
        <end position="1167"/>
    </location>
</feature>
<proteinExistence type="predicted"/>
<name>A0A1Y2HYD6_9FUNG</name>
<dbReference type="AlphaFoldDB" id="A0A1Y2HYD6"/>
<feature type="transmembrane region" description="Helical" evidence="7">
    <location>
        <begin position="670"/>
        <end position="689"/>
    </location>
</feature>
<dbReference type="PANTHER" id="PTHR32522">
    <property type="match status" value="1"/>
</dbReference>
<keyword evidence="3 7" id="KW-0812">Transmembrane</keyword>
<evidence type="ECO:0000256" key="3">
    <source>
        <dbReference type="ARBA" id="ARBA00022692"/>
    </source>
</evidence>
<protein>
    <recommendedName>
        <fullName evidence="8">ABC3 transporter permease C-terminal domain-containing protein</fullName>
    </recommendedName>
</protein>
<keyword evidence="5 7" id="KW-0472">Membrane</keyword>
<feature type="compositionally biased region" description="Basic and acidic residues" evidence="6">
    <location>
        <begin position="1"/>
        <end position="13"/>
    </location>
</feature>
<feature type="transmembrane region" description="Helical" evidence="7">
    <location>
        <begin position="151"/>
        <end position="182"/>
    </location>
</feature>
<keyword evidence="2" id="KW-1003">Cell membrane</keyword>
<feature type="transmembrane region" description="Helical" evidence="7">
    <location>
        <begin position="615"/>
        <end position="634"/>
    </location>
</feature>
<dbReference type="PANTHER" id="PTHR32522:SF3">
    <property type="entry name" value="ABC3 TRANSPORTER PERMEASE PROTEIN DOMAIN-CONTAINING PROTEIN"/>
    <property type="match status" value="1"/>
</dbReference>
<comment type="caution">
    <text evidence="9">The sequence shown here is derived from an EMBL/GenBank/DDBJ whole genome shotgun (WGS) entry which is preliminary data.</text>
</comment>
<keyword evidence="4 7" id="KW-1133">Transmembrane helix</keyword>
<sequence length="1178" mass="130333">MENGKENQFEGKAIRGAPGAIQTGRLVDNAGGRVAASNFASTPTSATHNEPPNSATAPLLPQLQQQPNHQSRGSRDKLIPASPSSAGTTVAELASNKPQSMGWTKDGLKQKPTSQRSRTDSLNLYLRTFSSHLHLTAVQAWREAIRNKGQYLLGFGVVLIAVTVTAVLMGVVSYASLIFLGLAEYSVGEIDMQLSASDVVISGRVNYTRVCEILPSALDPGGTPSSPYIHSPRMPDLDASLYVPATCRGWNPSAPSEKTFPYTGMPVDPTASPDQQALITSTRADCNQTSACLDRLCSRLPLRAKLQLIDTERDRRALIGKAWTLDRIPKGSVVLKDDVAQNLRLGVGDYVILSVSWASLSWYHMRRAIQETRIVRNSTAFSPPIYARDLLNIPVRIHAIVPNSLGKLNQGRQSLIFMEYDSIIDLAADHLHPWFREDFTQQMKLLANAVYHSVPQVLFTRQIPRFQSYAGGDFNQVASAFLEWGSNIRYRVGFSTTWVGLPVLANLASTEQLSAFVGLIMSLIIVILGGLSAFLIYCLLMVSVETKTFELAVLRMVGMQRETVLLLIVIQALSYSMPALILGLLLGQGMFVYVGTVLADLLGITISPILPGQSILIGLFMGLVVPIVSSIAPIQRALGMNLHDSLDRYRPVVKATTVTIERSNVGFDPLMGVIGFILAFLGFGIYYFLPLALLNNNLGLLFNIFLVILIGMVTGLVFLGSNFLQLLESMFTSVMFGILFMENRSMPTLVDRNLLSHRGRNRKTSMLYALSLSFIIFISVTATIEVGSLQYTTRRSIGVDFMVYSDYVDASNEPMGISARASLERYAKDTAVISGTAWVTWPLEQISSKSIGTQISNFGRLEFASQNIYGVSPGFYDLMGTGFLTVDQYDPAMPAYSPSEQLYTKKGVYSAVTGNYYKDQYSLQAYDQPYLVTARYDNPGSLPKRSVWPMWPLFFAKTSPVFTHSDFPNRKQDLLVSIPTFLNLTQGRYASVQDLPYRWFFVKLAPGATRVEYNRVKRELQAQLAFEDLYDIQEMLRGSNQAMDTLSMVFEIVTALVMLITFFSLNTSFYVNVTEQAKEIGILRALGLSRLGILRLYFYESLVLVLSSVVLGCSIGTMIGWTIAAQRTVLTETPITFQFPTRQVLIVVSLSIASAFFSTISPVYMVVYRRPLVRVLKE</sequence>
<dbReference type="EMBL" id="MCFL01000007">
    <property type="protein sequence ID" value="ORZ38964.1"/>
    <property type="molecule type" value="Genomic_DNA"/>
</dbReference>
<feature type="transmembrane region" description="Helical" evidence="7">
    <location>
        <begin position="726"/>
        <end position="744"/>
    </location>
</feature>
<reference evidence="9 10" key="1">
    <citation type="submission" date="2016-07" db="EMBL/GenBank/DDBJ databases">
        <title>Pervasive Adenine N6-methylation of Active Genes in Fungi.</title>
        <authorList>
            <consortium name="DOE Joint Genome Institute"/>
            <person name="Mondo S.J."/>
            <person name="Dannebaum R.O."/>
            <person name="Kuo R.C."/>
            <person name="Labutti K."/>
            <person name="Haridas S."/>
            <person name="Kuo A."/>
            <person name="Salamov A."/>
            <person name="Ahrendt S.R."/>
            <person name="Lipzen A."/>
            <person name="Sullivan W."/>
            <person name="Andreopoulos W.B."/>
            <person name="Clum A."/>
            <person name="Lindquist E."/>
            <person name="Daum C."/>
            <person name="Ramamoorthy G.K."/>
            <person name="Gryganskyi A."/>
            <person name="Culley D."/>
            <person name="Magnuson J.K."/>
            <person name="James T.Y."/>
            <person name="O'Malley M.A."/>
            <person name="Stajich J.E."/>
            <person name="Spatafora J.W."/>
            <person name="Visel A."/>
            <person name="Grigoriev I.V."/>
        </authorList>
    </citation>
    <scope>NUCLEOTIDE SEQUENCE [LARGE SCALE GENOMIC DNA]</scope>
    <source>
        <strain evidence="9 10">PL171</strain>
    </source>
</reference>
<evidence type="ECO:0000256" key="6">
    <source>
        <dbReference type="SAM" id="MobiDB-lite"/>
    </source>
</evidence>
<feature type="region of interest" description="Disordered" evidence="6">
    <location>
        <begin position="1"/>
        <end position="117"/>
    </location>
</feature>
<feature type="domain" description="ABC3 transporter permease C-terminal" evidence="8">
    <location>
        <begin position="523"/>
        <end position="641"/>
    </location>
</feature>
<evidence type="ECO:0000256" key="1">
    <source>
        <dbReference type="ARBA" id="ARBA00004651"/>
    </source>
</evidence>
<evidence type="ECO:0000256" key="4">
    <source>
        <dbReference type="ARBA" id="ARBA00022989"/>
    </source>
</evidence>
<evidence type="ECO:0000256" key="7">
    <source>
        <dbReference type="SAM" id="Phobius"/>
    </source>
</evidence>
<comment type="subcellular location">
    <subcellularLocation>
        <location evidence="1">Cell membrane</location>
        <topology evidence="1">Multi-pass membrane protein</topology>
    </subcellularLocation>
</comment>
<evidence type="ECO:0000256" key="2">
    <source>
        <dbReference type="ARBA" id="ARBA00022475"/>
    </source>
</evidence>
<feature type="compositionally biased region" description="Polar residues" evidence="6">
    <location>
        <begin position="38"/>
        <end position="56"/>
    </location>
</feature>
<feature type="transmembrane region" description="Helical" evidence="7">
    <location>
        <begin position="516"/>
        <end position="542"/>
    </location>
</feature>
<keyword evidence="10" id="KW-1185">Reference proteome</keyword>
<evidence type="ECO:0000256" key="5">
    <source>
        <dbReference type="ARBA" id="ARBA00023136"/>
    </source>
</evidence>
<dbReference type="InterPro" id="IPR003838">
    <property type="entry name" value="ABC3_permease_C"/>
</dbReference>
<feature type="compositionally biased region" description="Low complexity" evidence="6">
    <location>
        <begin position="58"/>
        <end position="67"/>
    </location>
</feature>
<dbReference type="Proteomes" id="UP000193411">
    <property type="component" value="Unassembled WGS sequence"/>
</dbReference>
<organism evidence="9 10">
    <name type="scientific">Catenaria anguillulae PL171</name>
    <dbReference type="NCBI Taxonomy" id="765915"/>
    <lineage>
        <taxon>Eukaryota</taxon>
        <taxon>Fungi</taxon>
        <taxon>Fungi incertae sedis</taxon>
        <taxon>Blastocladiomycota</taxon>
        <taxon>Blastocladiomycetes</taxon>
        <taxon>Blastocladiales</taxon>
        <taxon>Catenariaceae</taxon>
        <taxon>Catenaria</taxon>
    </lineage>
</organism>
<evidence type="ECO:0000259" key="8">
    <source>
        <dbReference type="Pfam" id="PF02687"/>
    </source>
</evidence>
<dbReference type="OrthoDB" id="2126250at2759"/>
<accession>A0A1Y2HYD6</accession>
<dbReference type="Pfam" id="PF02687">
    <property type="entry name" value="FtsX"/>
    <property type="match status" value="2"/>
</dbReference>
<feature type="transmembrane region" description="Helical" evidence="7">
    <location>
        <begin position="563"/>
        <end position="585"/>
    </location>
</feature>
<evidence type="ECO:0000313" key="10">
    <source>
        <dbReference type="Proteomes" id="UP000193411"/>
    </source>
</evidence>
<feature type="transmembrane region" description="Helical" evidence="7">
    <location>
        <begin position="765"/>
        <end position="784"/>
    </location>
</feature>
<feature type="domain" description="ABC3 transporter permease C-terminal" evidence="8">
    <location>
        <begin position="1052"/>
        <end position="1167"/>
    </location>
</feature>
<evidence type="ECO:0000313" key="9">
    <source>
        <dbReference type="EMBL" id="ORZ38964.1"/>
    </source>
</evidence>
<feature type="transmembrane region" description="Helical" evidence="7">
    <location>
        <begin position="1048"/>
        <end position="1073"/>
    </location>
</feature>
<feature type="transmembrane region" description="Helical" evidence="7">
    <location>
        <begin position="591"/>
        <end position="610"/>
    </location>
</feature>
<feature type="transmembrane region" description="Helical" evidence="7">
    <location>
        <begin position="701"/>
        <end position="720"/>
    </location>
</feature>
<feature type="transmembrane region" description="Helical" evidence="7">
    <location>
        <begin position="1094"/>
        <end position="1124"/>
    </location>
</feature>
<gene>
    <name evidence="9" type="ORF">BCR44DRAFT_35318</name>
</gene>
<feature type="non-terminal residue" evidence="9">
    <location>
        <position position="1178"/>
    </location>
</feature>
<dbReference type="GO" id="GO:0005886">
    <property type="term" value="C:plasma membrane"/>
    <property type="evidence" value="ECO:0007669"/>
    <property type="project" value="UniProtKB-SubCell"/>
</dbReference>